<dbReference type="OrthoDB" id="6257037at2759"/>
<dbReference type="PROSITE" id="PS51477">
    <property type="entry name" value="PAH"/>
    <property type="match status" value="1"/>
</dbReference>
<dbReference type="InterPro" id="IPR036600">
    <property type="entry name" value="PAH_sf"/>
</dbReference>
<dbReference type="Gene3D" id="1.10.10.60">
    <property type="entry name" value="Homeodomain-like"/>
    <property type="match status" value="1"/>
</dbReference>
<evidence type="ECO:0000256" key="1">
    <source>
        <dbReference type="ARBA" id="ARBA00004123"/>
    </source>
</evidence>
<dbReference type="Proteomes" id="UP000283509">
    <property type="component" value="Unassembled WGS sequence"/>
</dbReference>
<feature type="region of interest" description="Disordered" evidence="6">
    <location>
        <begin position="1543"/>
        <end position="1714"/>
    </location>
</feature>
<evidence type="ECO:0000256" key="5">
    <source>
        <dbReference type="PROSITE-ProRule" id="PRU00810"/>
    </source>
</evidence>
<sequence>MSGERRMEVITDLESSVAKSAETRNAVKGSASPEEKTGRNVSEQPVALEDYSGHDKSKGEEEGGLFDSPPELRQKRGAQSAEMEMGAVDTEDFPTDNLLKELHFLNASCEKPSVCKPSNIQALKTPKKQKKLEFPSPRVNEESKVPDQKDESVTRRVSKRKRKPISYNITEKRRKKSPSASKPQGQKQERNEEEQEKNQDKEWLEPINKDSDDDDGCGLTIVAQEEQPKKRKASPQKRPKKRMRTDDEGHVPQEVIELIQSGIDEVLEEKAERTHLTANHVKNIIKNVMTDENVLAMVRNTVLGLQEADASAVYEPTLTRAKTKELMMQKGAISTVNIWAGLSNSTERVKPAVYHETRALATTEFPEEDEDEEYCPDADEQLHSDDESFISTGFGSDMGSPYTPSTPQSQYTSGSRSCVNTPASSCMSTPVDQHVQPFKAPTLQQKAVQRALTFDSAVNNKEELVSQRTRSKLPLTETPLECLEMAFKPPDVTKDMYGTVVDDEEWKRFLIDFIHPLNNVEGNEDEEADPEYNILEDKEDDLDLREEMRGDRAVQISKKEINELMTELLDTLVDNGKNAPVRAHLSQQFRHKEKKYELSVPKLDQQKENVEAPTPGAIWVEVLTAKFTPKQLETLKCQMTQHVQLLLTSWLLCSGSSAMENVAEDYLNILKEVKKYEETSEYSNTYFRTVNLDAAMETIEIVKKKAVKQKIPNQERKKVTELNKFVTECILESRAFPYPKLLPTRMLHMPGPTTKAKFVPSEDVLIAMGFERYLDPKHRNTDVSRRSTKMIEAIGYTVQNMVIAKTAEQVFNRIMNIKRKASEDQPSNVIYEYLGTGVLNIPEAEPEALLPCVPCPVYDYPDDCVEGMWHRLIKEKKKYIMSLKHQEILREKAVKAKAEAEKTKQRPPPPPPVQNILIIQAPNGNTQLIIPNNIGPIVTQPNIVLPPNNISPAIIQPTTASTAAFLPISSQPLVLNMMEEATRVTNPSMGMSSALAVMPLSNESMAAANTTTTEVVGTSQWNPATATPTVTSVQTTESAATAILTPFTEQENDIHCQSSDPLQEQNTEYPDEDRPLTENGEEKDGVAEGSDGESLPDLMGEDSMQVNFEASSAICSITVMNLTPKKSKPALRRISPAKILRSPIKTSPMKQVSPILRKYHRYSPKKRRNLPSSKKLSPILPKIEREEHLAALLKASSTIAWRRGGCDASERKLSGGGDAPGERRLNKQQRRLQARITALSSVPDTVTQDKFMAQSYLMRVREALTGKDPSLFREFLYILNEFTENQTSTPLELYGQLCELLKDFPHLTEEFVSFLLPQQAMAIGKYAQYCAIHRMRDFLEKLELQFRKQPQYIQKIIRMLQSLQNRPDFEIEDVKAAMAPLLRYPHLVECFMQCFPSQAPAPSLPSDFEDVSLDQPATPDSAENLVLPDDELNTSPDHCVCPCHVSDTRTTANATAQHGSSGSARNDHSHRTRKPGGGGPGPCKAARGMPAWRLIFLGPLSSHAARPPTARRGSAVNCTFSEGRVYLQYGKTLRPARVTYCNGDSKEEKDSVAKEGGRSQGGSGGPQNDMETGSRVKSGVARKSKDTTSGESGSAVRNREGLSQVENKDKLGSNHGDKREYIDRRRHDESSEPMNDDVSSRRQENTYSRRDNSDGKCAQPKRSSNAKERNEKSDGGIGVAGAGSEKSSAQGKNNAGRGSQKTSNKKPSFLVCSPPKEVHNENAVLPSCPRTKNLQNFSSVGELLAPHVVEERQRHSSNTSGEEEQMEFSPRSQNVTQDIPNTTLNKSLTAKESQNLSHLSKASAVCSPRRSTYSENTSSSSVSLSSSVCTSGMEIIPSTVLAKDLELSSSLSLPATTLGSRSVGSSNADVPPQVQWSKDDDMRILSLVQLKGATTTAFQEIARQLPGKTFTEVQERFNALMKLMMEEAGMDDSISISSEDSYA</sequence>
<dbReference type="GO" id="GO:0005634">
    <property type="term" value="C:nucleus"/>
    <property type="evidence" value="ECO:0007669"/>
    <property type="project" value="UniProtKB-SubCell"/>
</dbReference>
<gene>
    <name evidence="8" type="ORF">C7M84_017916</name>
</gene>
<dbReference type="PANTHER" id="PTHR16088">
    <property type="entry name" value="YY1 ASSOCIATED PROTEIN-RELATED"/>
    <property type="match status" value="1"/>
</dbReference>
<evidence type="ECO:0000256" key="2">
    <source>
        <dbReference type="ARBA" id="ARBA00023015"/>
    </source>
</evidence>
<evidence type="ECO:0000256" key="3">
    <source>
        <dbReference type="ARBA" id="ARBA00023163"/>
    </source>
</evidence>
<proteinExistence type="predicted"/>
<evidence type="ECO:0000256" key="4">
    <source>
        <dbReference type="ARBA" id="ARBA00023242"/>
    </source>
</evidence>
<dbReference type="InterPro" id="IPR003822">
    <property type="entry name" value="PAH"/>
</dbReference>
<feature type="compositionally biased region" description="Polar residues" evidence="6">
    <location>
        <begin position="1685"/>
        <end position="1706"/>
    </location>
</feature>
<feature type="compositionally biased region" description="Basic and acidic residues" evidence="6">
    <location>
        <begin position="1544"/>
        <end position="1557"/>
    </location>
</feature>
<feature type="compositionally biased region" description="Basic and acidic residues" evidence="6">
    <location>
        <begin position="51"/>
        <end position="61"/>
    </location>
</feature>
<feature type="compositionally biased region" description="Polar residues" evidence="6">
    <location>
        <begin position="1770"/>
        <end position="1779"/>
    </location>
</feature>
<dbReference type="PROSITE" id="PS50090">
    <property type="entry name" value="MYB_LIKE"/>
    <property type="match status" value="1"/>
</dbReference>
<feature type="region of interest" description="Disordered" evidence="6">
    <location>
        <begin position="395"/>
        <end position="416"/>
    </location>
</feature>
<feature type="compositionally biased region" description="Polar residues" evidence="6">
    <location>
        <begin position="1055"/>
        <end position="1068"/>
    </location>
</feature>
<feature type="compositionally biased region" description="Polar residues" evidence="6">
    <location>
        <begin position="1791"/>
        <end position="1800"/>
    </location>
</feature>
<organism evidence="8 9">
    <name type="scientific">Penaeus vannamei</name>
    <name type="common">Whiteleg shrimp</name>
    <name type="synonym">Litopenaeus vannamei</name>
    <dbReference type="NCBI Taxonomy" id="6689"/>
    <lineage>
        <taxon>Eukaryota</taxon>
        <taxon>Metazoa</taxon>
        <taxon>Ecdysozoa</taxon>
        <taxon>Arthropoda</taxon>
        <taxon>Crustacea</taxon>
        <taxon>Multicrustacea</taxon>
        <taxon>Malacostraca</taxon>
        <taxon>Eumalacostraca</taxon>
        <taxon>Eucarida</taxon>
        <taxon>Decapoda</taxon>
        <taxon>Dendrobranchiata</taxon>
        <taxon>Penaeoidea</taxon>
        <taxon>Penaeidae</taxon>
        <taxon>Penaeus</taxon>
    </lineage>
</organism>
<feature type="compositionally biased region" description="Basic and acidic residues" evidence="6">
    <location>
        <begin position="1665"/>
        <end position="1674"/>
    </location>
</feature>
<feature type="compositionally biased region" description="Basic and acidic residues" evidence="6">
    <location>
        <begin position="139"/>
        <end position="154"/>
    </location>
</feature>
<comment type="subcellular location">
    <subcellularLocation>
        <location evidence="1 5">Nucleus</location>
    </subcellularLocation>
</comment>
<comment type="caution">
    <text evidence="8">The sequence shown here is derived from an EMBL/GenBank/DDBJ whole genome shotgun (WGS) entry which is preliminary data.</text>
</comment>
<dbReference type="InterPro" id="IPR009057">
    <property type="entry name" value="Homeodomain-like_sf"/>
</dbReference>
<feature type="compositionally biased region" description="Basic residues" evidence="6">
    <location>
        <begin position="229"/>
        <end position="243"/>
    </location>
</feature>
<feature type="compositionally biased region" description="Polar residues" evidence="6">
    <location>
        <begin position="1453"/>
        <end position="1464"/>
    </location>
</feature>
<feature type="compositionally biased region" description="Basic and acidic residues" evidence="6">
    <location>
        <begin position="196"/>
        <end position="210"/>
    </location>
</feature>
<dbReference type="Pfam" id="PF02671">
    <property type="entry name" value="PAH"/>
    <property type="match status" value="1"/>
</dbReference>
<dbReference type="EMBL" id="QCYY01003311">
    <property type="protein sequence ID" value="ROT64169.1"/>
    <property type="molecule type" value="Genomic_DNA"/>
</dbReference>
<dbReference type="Pfam" id="PF21227">
    <property type="entry name" value="Myb_DNA-binding_7"/>
    <property type="match status" value="1"/>
</dbReference>
<evidence type="ECO:0000256" key="6">
    <source>
        <dbReference type="SAM" id="MobiDB-lite"/>
    </source>
</evidence>
<keyword evidence="3" id="KW-0804">Transcription</keyword>
<feature type="compositionally biased region" description="Low complexity" evidence="6">
    <location>
        <begin position="1811"/>
        <end position="1825"/>
    </location>
</feature>
<feature type="region of interest" description="Disordered" evidence="6">
    <location>
        <begin position="1453"/>
        <end position="1485"/>
    </location>
</feature>
<feature type="compositionally biased region" description="Basic and acidic residues" evidence="6">
    <location>
        <begin position="1606"/>
        <end position="1630"/>
    </location>
</feature>
<feature type="region of interest" description="Disordered" evidence="6">
    <location>
        <begin position="1791"/>
        <end position="1825"/>
    </location>
</feature>
<dbReference type="GO" id="GO:0003712">
    <property type="term" value="F:transcription coregulator activity"/>
    <property type="evidence" value="ECO:0007669"/>
    <property type="project" value="TreeGrafter"/>
</dbReference>
<reference evidence="8 9" key="2">
    <citation type="submission" date="2019-01" db="EMBL/GenBank/DDBJ databases">
        <title>The decoding of complex shrimp genome reveals the adaptation for benthos swimmer, frequently molting mechanism and breeding impact on genome.</title>
        <authorList>
            <person name="Sun Y."/>
            <person name="Gao Y."/>
            <person name="Yu Y."/>
        </authorList>
    </citation>
    <scope>NUCLEOTIDE SEQUENCE [LARGE SCALE GENOMIC DNA]</scope>
    <source>
        <tissue evidence="8">Muscle</tissue>
    </source>
</reference>
<feature type="domain" description="Myb-like" evidence="7">
    <location>
        <begin position="1876"/>
        <end position="1921"/>
    </location>
</feature>
<dbReference type="GO" id="GO:0006355">
    <property type="term" value="P:regulation of DNA-templated transcription"/>
    <property type="evidence" value="ECO:0007669"/>
    <property type="project" value="InterPro"/>
</dbReference>
<dbReference type="SUPFAM" id="SSF46689">
    <property type="entry name" value="Homeodomain-like"/>
    <property type="match status" value="1"/>
</dbReference>
<dbReference type="Gene3D" id="1.20.1160.11">
    <property type="entry name" value="Paired amphipathic helix"/>
    <property type="match status" value="1"/>
</dbReference>
<evidence type="ECO:0000313" key="8">
    <source>
        <dbReference type="EMBL" id="ROT64169.1"/>
    </source>
</evidence>
<name>A0A423SJ49_PENVA</name>
<feature type="compositionally biased region" description="Polar residues" evidence="6">
    <location>
        <begin position="402"/>
        <end position="416"/>
    </location>
</feature>
<feature type="region of interest" description="Disordered" evidence="6">
    <location>
        <begin position="1405"/>
        <end position="1426"/>
    </location>
</feature>
<feature type="region of interest" description="Disordered" evidence="6">
    <location>
        <begin position="1048"/>
        <end position="1099"/>
    </location>
</feature>
<feature type="compositionally biased region" description="Basic and acidic residues" evidence="6">
    <location>
        <begin position="1638"/>
        <end position="1654"/>
    </location>
</feature>
<dbReference type="PANTHER" id="PTHR16088:SF3">
    <property type="entry name" value="GON-4-LIKE PROTEIN"/>
    <property type="match status" value="1"/>
</dbReference>
<reference evidence="8 9" key="1">
    <citation type="submission" date="2018-04" db="EMBL/GenBank/DDBJ databases">
        <authorList>
            <person name="Zhang X."/>
            <person name="Yuan J."/>
            <person name="Li F."/>
            <person name="Xiang J."/>
        </authorList>
    </citation>
    <scope>NUCLEOTIDE SEQUENCE [LARGE SCALE GENOMIC DNA]</scope>
    <source>
        <tissue evidence="8">Muscle</tissue>
    </source>
</reference>
<dbReference type="InterPro" id="IPR052435">
    <property type="entry name" value="YY1-Transcr_Regul"/>
</dbReference>
<feature type="region of interest" description="Disordered" evidence="6">
    <location>
        <begin position="109"/>
        <end position="250"/>
    </location>
</feature>
<keyword evidence="4 5" id="KW-0539">Nucleus</keyword>
<keyword evidence="2" id="KW-0805">Transcription regulation</keyword>
<accession>A0A423SJ49</accession>
<protein>
    <submittedName>
        <fullName evidence="8">Putative GON-4-like protein</fullName>
    </submittedName>
</protein>
<dbReference type="InterPro" id="IPR001005">
    <property type="entry name" value="SANT/Myb"/>
</dbReference>
<evidence type="ECO:0000313" key="9">
    <source>
        <dbReference type="Proteomes" id="UP000283509"/>
    </source>
</evidence>
<evidence type="ECO:0000259" key="7">
    <source>
        <dbReference type="PROSITE" id="PS50090"/>
    </source>
</evidence>
<feature type="region of interest" description="Disordered" evidence="6">
    <location>
        <begin position="1"/>
        <end position="92"/>
    </location>
</feature>
<dbReference type="SUPFAM" id="SSF47762">
    <property type="entry name" value="PAH2 domain"/>
    <property type="match status" value="1"/>
</dbReference>
<dbReference type="STRING" id="6689.A0A423SJ49"/>
<feature type="region of interest" description="Disordered" evidence="6">
    <location>
        <begin position="1747"/>
        <end position="1779"/>
    </location>
</feature>
<feature type="compositionally biased region" description="Basic and acidic residues" evidence="6">
    <location>
        <begin position="1072"/>
        <end position="1086"/>
    </location>
</feature>
<keyword evidence="9" id="KW-1185">Reference proteome</keyword>